<name>A0A6A7CCI1_9PEZI</name>
<proteinExistence type="predicted"/>
<gene>
    <name evidence="1" type="ORF">K470DRAFT_261408</name>
</gene>
<accession>A0A6A7CCI1</accession>
<dbReference type="EMBL" id="MU005957">
    <property type="protein sequence ID" value="KAF2864555.1"/>
    <property type="molecule type" value="Genomic_DNA"/>
</dbReference>
<reference evidence="1" key="1">
    <citation type="journal article" date="2020" name="Stud. Mycol.">
        <title>101 Dothideomycetes genomes: a test case for predicting lifestyles and emergence of pathogens.</title>
        <authorList>
            <person name="Haridas S."/>
            <person name="Albert R."/>
            <person name="Binder M."/>
            <person name="Bloem J."/>
            <person name="Labutti K."/>
            <person name="Salamov A."/>
            <person name="Andreopoulos B."/>
            <person name="Baker S."/>
            <person name="Barry K."/>
            <person name="Bills G."/>
            <person name="Bluhm B."/>
            <person name="Cannon C."/>
            <person name="Castanera R."/>
            <person name="Culley D."/>
            <person name="Daum C."/>
            <person name="Ezra D."/>
            <person name="Gonzalez J."/>
            <person name="Henrissat B."/>
            <person name="Kuo A."/>
            <person name="Liang C."/>
            <person name="Lipzen A."/>
            <person name="Lutzoni F."/>
            <person name="Magnuson J."/>
            <person name="Mondo S."/>
            <person name="Nolan M."/>
            <person name="Ohm R."/>
            <person name="Pangilinan J."/>
            <person name="Park H.-J."/>
            <person name="Ramirez L."/>
            <person name="Alfaro M."/>
            <person name="Sun H."/>
            <person name="Tritt A."/>
            <person name="Yoshinaga Y."/>
            <person name="Zwiers L.-H."/>
            <person name="Turgeon B."/>
            <person name="Goodwin S."/>
            <person name="Spatafora J."/>
            <person name="Crous P."/>
            <person name="Grigoriev I."/>
        </authorList>
    </citation>
    <scope>NUCLEOTIDE SEQUENCE</scope>
    <source>
        <strain evidence="1">CBS 480.64</strain>
    </source>
</reference>
<dbReference type="AlphaFoldDB" id="A0A6A7CCI1"/>
<sequence length="135" mass="15632">MWVHDEVTASCAGRDETMEARVRNFIASRWKNIGTMAMYLAAILDPSLQKDWRPTLNPEGLRAVMAWLDVRYLTDRPQMYGKLMRFVNNQILYNDEFLRAAAACMSPLFWWKMHFASKISELVQDMLSTTSTSTS</sequence>
<evidence type="ECO:0000313" key="1">
    <source>
        <dbReference type="EMBL" id="KAF2864555.1"/>
    </source>
</evidence>
<evidence type="ECO:0000313" key="2">
    <source>
        <dbReference type="Proteomes" id="UP000799421"/>
    </source>
</evidence>
<organism evidence="1 2">
    <name type="scientific">Piedraia hortae CBS 480.64</name>
    <dbReference type="NCBI Taxonomy" id="1314780"/>
    <lineage>
        <taxon>Eukaryota</taxon>
        <taxon>Fungi</taxon>
        <taxon>Dikarya</taxon>
        <taxon>Ascomycota</taxon>
        <taxon>Pezizomycotina</taxon>
        <taxon>Dothideomycetes</taxon>
        <taxon>Dothideomycetidae</taxon>
        <taxon>Capnodiales</taxon>
        <taxon>Piedraiaceae</taxon>
        <taxon>Piedraia</taxon>
    </lineage>
</organism>
<dbReference type="Proteomes" id="UP000799421">
    <property type="component" value="Unassembled WGS sequence"/>
</dbReference>
<keyword evidence="2" id="KW-1185">Reference proteome</keyword>
<protein>
    <submittedName>
        <fullName evidence="1">Uncharacterized protein</fullName>
    </submittedName>
</protein>